<name>A0A2P7ZE28_9PEZI</name>
<protein>
    <submittedName>
        <fullName evidence="2">Uncharacterized protein</fullName>
    </submittedName>
</protein>
<feature type="signal peptide" evidence="1">
    <location>
        <begin position="1"/>
        <end position="21"/>
    </location>
</feature>
<evidence type="ECO:0000256" key="1">
    <source>
        <dbReference type="SAM" id="SignalP"/>
    </source>
</evidence>
<gene>
    <name evidence="2" type="ORF">B9Z65_5428</name>
</gene>
<feature type="chain" id="PRO_5015176965" evidence="1">
    <location>
        <begin position="22"/>
        <end position="231"/>
    </location>
</feature>
<evidence type="ECO:0000313" key="2">
    <source>
        <dbReference type="EMBL" id="PSK46460.1"/>
    </source>
</evidence>
<evidence type="ECO:0000313" key="3">
    <source>
        <dbReference type="Proteomes" id="UP000243723"/>
    </source>
</evidence>
<accession>A0A2P7ZE28</accession>
<dbReference type="EMBL" id="NHZQ01000236">
    <property type="protein sequence ID" value="PSK46460.1"/>
    <property type="molecule type" value="Genomic_DNA"/>
</dbReference>
<dbReference type="AlphaFoldDB" id="A0A2P7ZE28"/>
<sequence>MHFQHWSLLGLLTFAIQHVAAVPLPPPGLQCCADCVCESNVAINSRPRVTARAPRNRFCLHAPGISSDCSEDVSGFVRKRSLLSISPDHTSSPIAPTECAGTSPRQRITDTLSSRFKPATQGCTSPPTKRTLTPITLPASLTNPNTPSHAPLKHQPRTDPELLANQTLTAMEAYIERAIAAGTFKDMTQTTHKYGSVTFRVQIATQEMVFEMPALWPPVQAGVLRRRDSGG</sequence>
<reference evidence="2 3" key="1">
    <citation type="submission" date="2017-05" db="EMBL/GenBank/DDBJ databases">
        <title>Draft genome sequence of Elsinoe australis.</title>
        <authorList>
            <person name="Cheng Q."/>
        </authorList>
    </citation>
    <scope>NUCLEOTIDE SEQUENCE [LARGE SCALE GENOMIC DNA]</scope>
    <source>
        <strain evidence="2 3">NL1</strain>
    </source>
</reference>
<proteinExistence type="predicted"/>
<dbReference type="Proteomes" id="UP000243723">
    <property type="component" value="Unassembled WGS sequence"/>
</dbReference>
<keyword evidence="1" id="KW-0732">Signal</keyword>
<keyword evidence="3" id="KW-1185">Reference proteome</keyword>
<organism evidence="2 3">
    <name type="scientific">Elsinoe australis</name>
    <dbReference type="NCBI Taxonomy" id="40998"/>
    <lineage>
        <taxon>Eukaryota</taxon>
        <taxon>Fungi</taxon>
        <taxon>Dikarya</taxon>
        <taxon>Ascomycota</taxon>
        <taxon>Pezizomycotina</taxon>
        <taxon>Dothideomycetes</taxon>
        <taxon>Dothideomycetidae</taxon>
        <taxon>Myriangiales</taxon>
        <taxon>Elsinoaceae</taxon>
        <taxon>Elsinoe</taxon>
    </lineage>
</organism>
<comment type="caution">
    <text evidence="2">The sequence shown here is derived from an EMBL/GenBank/DDBJ whole genome shotgun (WGS) entry which is preliminary data.</text>
</comment>